<feature type="chain" id="PRO_5004592152" description="Phosphatidylinositol-specific phospholipase C X domain-containing protein" evidence="6">
    <location>
        <begin position="18"/>
        <end position="158"/>
    </location>
</feature>
<dbReference type="AlphaFoldDB" id="T1L240"/>
<dbReference type="GO" id="GO:0046872">
    <property type="term" value="F:metal ion binding"/>
    <property type="evidence" value="ECO:0007669"/>
    <property type="project" value="UniProtKB-KW"/>
</dbReference>
<dbReference type="GO" id="GO:0008081">
    <property type="term" value="F:phosphoric diester hydrolase activity"/>
    <property type="evidence" value="ECO:0007669"/>
    <property type="project" value="InterPro"/>
</dbReference>
<protein>
    <recommendedName>
        <fullName evidence="9">Phosphatidylinositol-specific phospholipase C X domain-containing protein</fullName>
    </recommendedName>
</protein>
<dbReference type="Proteomes" id="UP000015104">
    <property type="component" value="Unassembled WGS sequence"/>
</dbReference>
<dbReference type="EMBL" id="CAEY01000925">
    <property type="status" value="NOT_ANNOTATED_CDS"/>
    <property type="molecule type" value="Genomic_DNA"/>
</dbReference>
<dbReference type="PANTHER" id="PTHR13593">
    <property type="match status" value="1"/>
</dbReference>
<dbReference type="GO" id="GO:0016829">
    <property type="term" value="F:lyase activity"/>
    <property type="evidence" value="ECO:0007669"/>
    <property type="project" value="UniProtKB-KW"/>
</dbReference>
<evidence type="ECO:0000313" key="8">
    <source>
        <dbReference type="Proteomes" id="UP000015104"/>
    </source>
</evidence>
<sequence length="158" mass="18175">MLLIYFVLLSFLSLISALKLGSTEAYFNRDGRVNIANKNWMSNISDSVYLNHLSLPGTHDTMAFYGGPLVQTQILTLDSQLRVGIRAFDIRCRHINDRFEIHHGPIYQKSDMDKVLQSMVTFLGNFPTEVLLVRIKEEHIPKNNQRSFADTEWFGVKL</sequence>
<keyword evidence="5" id="KW-0456">Lyase</keyword>
<dbReference type="SUPFAM" id="SSF51695">
    <property type="entry name" value="PLC-like phosphodiesterases"/>
    <property type="match status" value="1"/>
</dbReference>
<name>T1L240_TETUR</name>
<evidence type="ECO:0000256" key="3">
    <source>
        <dbReference type="ARBA" id="ARBA00022842"/>
    </source>
</evidence>
<accession>T1L240</accession>
<dbReference type="Pfam" id="PF26146">
    <property type="entry name" value="PI-PLC_X"/>
    <property type="match status" value="1"/>
</dbReference>
<keyword evidence="6" id="KW-0732">Signal</keyword>
<dbReference type="Gene3D" id="3.20.20.190">
    <property type="entry name" value="Phosphatidylinositol (PI) phosphodiesterase"/>
    <property type="match status" value="1"/>
</dbReference>
<dbReference type="eggNOG" id="ENOG502QT3N">
    <property type="taxonomic scope" value="Eukaryota"/>
</dbReference>
<reference evidence="8" key="1">
    <citation type="submission" date="2011-08" db="EMBL/GenBank/DDBJ databases">
        <authorList>
            <person name="Rombauts S."/>
        </authorList>
    </citation>
    <scope>NUCLEOTIDE SEQUENCE</scope>
    <source>
        <strain evidence="8">London</strain>
    </source>
</reference>
<dbReference type="PANTHER" id="PTHR13593:SF113">
    <property type="entry name" value="SI:DKEY-266F7.9"/>
    <property type="match status" value="1"/>
</dbReference>
<keyword evidence="3" id="KW-0460">Magnesium</keyword>
<dbReference type="EnsemblMetazoa" id="tetur32g01920.1">
    <property type="protein sequence ID" value="tetur32g01920.1"/>
    <property type="gene ID" value="tetur32g01920"/>
</dbReference>
<evidence type="ECO:0008006" key="9">
    <source>
        <dbReference type="Google" id="ProtNLM"/>
    </source>
</evidence>
<dbReference type="PROSITE" id="PS50007">
    <property type="entry name" value="PIPLC_X_DOMAIN"/>
    <property type="match status" value="1"/>
</dbReference>
<keyword evidence="8" id="KW-1185">Reference proteome</keyword>
<evidence type="ECO:0000313" key="7">
    <source>
        <dbReference type="EnsemblMetazoa" id="tetur32g01920.1"/>
    </source>
</evidence>
<proteinExistence type="predicted"/>
<comment type="catalytic activity">
    <reaction evidence="1">
        <text>an N-(acyl)-sphingosylphosphoethanolamine = an N-(acyl)-sphingosyl-1,3-cyclic phosphate + ethanolamine</text>
        <dbReference type="Rhea" id="RHEA:60648"/>
        <dbReference type="ChEBI" id="CHEBI:57603"/>
        <dbReference type="ChEBI" id="CHEBI:143891"/>
        <dbReference type="ChEBI" id="CHEBI:143892"/>
    </reaction>
</comment>
<dbReference type="InterPro" id="IPR051057">
    <property type="entry name" value="PI-PLC_domain"/>
</dbReference>
<evidence type="ECO:0000256" key="6">
    <source>
        <dbReference type="SAM" id="SignalP"/>
    </source>
</evidence>
<reference evidence="7" key="2">
    <citation type="submission" date="2015-06" db="UniProtKB">
        <authorList>
            <consortium name="EnsemblMetazoa"/>
        </authorList>
    </citation>
    <scope>IDENTIFICATION</scope>
</reference>
<evidence type="ECO:0000256" key="1">
    <source>
        <dbReference type="ARBA" id="ARBA00000110"/>
    </source>
</evidence>
<evidence type="ECO:0000256" key="5">
    <source>
        <dbReference type="ARBA" id="ARBA00023239"/>
    </source>
</evidence>
<keyword evidence="2" id="KW-0479">Metal-binding</keyword>
<organism evidence="7 8">
    <name type="scientific">Tetranychus urticae</name>
    <name type="common">Two-spotted spider mite</name>
    <dbReference type="NCBI Taxonomy" id="32264"/>
    <lineage>
        <taxon>Eukaryota</taxon>
        <taxon>Metazoa</taxon>
        <taxon>Ecdysozoa</taxon>
        <taxon>Arthropoda</taxon>
        <taxon>Chelicerata</taxon>
        <taxon>Arachnida</taxon>
        <taxon>Acari</taxon>
        <taxon>Acariformes</taxon>
        <taxon>Trombidiformes</taxon>
        <taxon>Prostigmata</taxon>
        <taxon>Eleutherengona</taxon>
        <taxon>Raphignathae</taxon>
        <taxon>Tetranychoidea</taxon>
        <taxon>Tetranychidae</taxon>
        <taxon>Tetranychus</taxon>
    </lineage>
</organism>
<evidence type="ECO:0000256" key="2">
    <source>
        <dbReference type="ARBA" id="ARBA00022723"/>
    </source>
</evidence>
<feature type="signal peptide" evidence="6">
    <location>
        <begin position="1"/>
        <end position="17"/>
    </location>
</feature>
<dbReference type="HOGENOM" id="CLU_1859356_0_0_1"/>
<dbReference type="InterPro" id="IPR017946">
    <property type="entry name" value="PLC-like_Pdiesterase_TIM-brl"/>
</dbReference>
<evidence type="ECO:0000256" key="4">
    <source>
        <dbReference type="ARBA" id="ARBA00023157"/>
    </source>
</evidence>
<keyword evidence="4" id="KW-1015">Disulfide bond</keyword>
<dbReference type="GO" id="GO:0006629">
    <property type="term" value="P:lipid metabolic process"/>
    <property type="evidence" value="ECO:0007669"/>
    <property type="project" value="InterPro"/>
</dbReference>